<dbReference type="SUPFAM" id="SSF55711">
    <property type="entry name" value="Subdomain of clathrin and coatomer appendage domain"/>
    <property type="match status" value="1"/>
</dbReference>
<gene>
    <name evidence="6" type="ORF">Vbra_19286</name>
</gene>
<evidence type="ECO:0000313" key="7">
    <source>
        <dbReference type="Proteomes" id="UP000041254"/>
    </source>
</evidence>
<evidence type="ECO:0000256" key="4">
    <source>
        <dbReference type="SAM" id="MobiDB-lite"/>
    </source>
</evidence>
<keyword evidence="3" id="KW-0175">Coiled coil</keyword>
<feature type="region of interest" description="Disordered" evidence="4">
    <location>
        <begin position="490"/>
        <end position="524"/>
    </location>
</feature>
<dbReference type="EMBL" id="CDMY01000943">
    <property type="protein sequence ID" value="CEM37510.1"/>
    <property type="molecule type" value="Genomic_DNA"/>
</dbReference>
<dbReference type="Proteomes" id="UP000041254">
    <property type="component" value="Unassembled WGS sequence"/>
</dbReference>
<dbReference type="InterPro" id="IPR008152">
    <property type="entry name" value="Clathrin_a/b/g-adaptin_app_Ig"/>
</dbReference>
<keyword evidence="7" id="KW-1185">Reference proteome</keyword>
<feature type="compositionally biased region" description="Polar residues" evidence="4">
    <location>
        <begin position="307"/>
        <end position="328"/>
    </location>
</feature>
<sequence length="1062" mass="114880">MSVAQQVRAALESRQTLDAQLQSLVNIVAQAGPDAARASINQLHVIIKDKNEPTKTKILAVELIDTLVSVDENCGKCLIESKLLKRLLEIARRKNERGMAKKKASYFGSNAQDSEVSQCIDAAGRAIQHWGMLNTASTSERGKHLRSAWETLINEGISIPHERQADSLSRGDQKANDELLKQRLSAAMSSAELVQETLVSASGPEMKAMLDDIVQSLRSDQQRLQEDANSALDAGHAEDFEQISKWTKRQMQASPVPSPPPPPPPPARLEAAPVASSPQHSGAHGTAGEIKPATPETFGVLAPSPSAAKNSWGDSVFPSSSAPGTTLNDVAPPPASSFSVPRKKRSTSPADRRKISDSGKSEEKNKEMIAEARELAPDEGTAGGPFPSFNADATGSTVDAKAKTQLDAFADFDFFQPAASAPENSIRTTTPPIGTAAVSAGMDTFLSRGDETTAAPVAGPSWGFEQSPSKVDASDPFTASFADDAAALPSQSSNAQMAAPLGAQDEPDAQGDGGPSRGKDAAPFFGVTPAAAQGRSGVMEQDSHLALRRRIESLETQLEVAEAALRPKIESEVRSEVQLEMDNQRREMRLEVETLQKRLDASETGLNLTKRELDEVKGRAQALTEDVKRYEQIVGDRENAVSHAKEMWLRESSRAATLSDKLDAAEQRIANQESDTVRLTERYVEATQELRQLKHLFGNPVGEPHRSLATDLNTNVDRARPSAMPSVRAAEGGSNPHVEYFLPPAATPPMPNGLTSLGSADHPAVDIHCDTAEWHLQHSIGEGDIPAPLLGLTDDNTPEALANHDRFRHLVLVDDAVFFEDDTLQIGIKASYTGLDGHMGVYYGNKSRGVLQSFHVSVQPPPDWGDDAEHMPLVITASSVECRLAPRQQTCQEVTVECRGPFEGCPLIKIQFLLPDNTPRTLQLKLPIVVSKFMEKRAFPTRDFFSLWRNESFILHEAICIVNLAYRLRGSLMHLARNVQLGGALELLTGLDANPDNLVLSGVLPSRDSGAEDVKPAFGVSIVLARIELGTGRYRGKLRIAIRSDSHRLAQALRHLIAAQVS</sequence>
<proteinExistence type="predicted"/>
<dbReference type="Pfam" id="PF02883">
    <property type="entry name" value="Alpha_adaptinC2"/>
    <property type="match status" value="1"/>
</dbReference>
<dbReference type="InParanoid" id="A0A0G4H1N3"/>
<feature type="region of interest" description="Disordered" evidence="4">
    <location>
        <begin position="248"/>
        <end position="392"/>
    </location>
</feature>
<accession>A0A0G4H1N3</accession>
<evidence type="ECO:0000259" key="5">
    <source>
        <dbReference type="SMART" id="SM00809"/>
    </source>
</evidence>
<keyword evidence="2" id="KW-0653">Protein transport</keyword>
<protein>
    <recommendedName>
        <fullName evidence="5">Clathrin adaptor alpha/beta/gamma-adaptin appendage Ig-like subdomain domain-containing protein</fullName>
    </recommendedName>
</protein>
<feature type="compositionally biased region" description="Basic and acidic residues" evidence="4">
    <location>
        <begin position="350"/>
        <end position="376"/>
    </location>
</feature>
<dbReference type="Gene3D" id="3.30.310.10">
    <property type="entry name" value="TATA-Binding Protein"/>
    <property type="match status" value="1"/>
</dbReference>
<feature type="region of interest" description="Disordered" evidence="4">
    <location>
        <begin position="451"/>
        <end position="476"/>
    </location>
</feature>
<dbReference type="SUPFAM" id="SSF57997">
    <property type="entry name" value="Tropomyosin"/>
    <property type="match status" value="1"/>
</dbReference>
<dbReference type="InterPro" id="IPR009028">
    <property type="entry name" value="Coatomer/calthrin_app_sub_C"/>
</dbReference>
<dbReference type="InterPro" id="IPR013041">
    <property type="entry name" value="Clathrin_app_Ig-like_sf"/>
</dbReference>
<dbReference type="GO" id="GO:0030117">
    <property type="term" value="C:membrane coat"/>
    <property type="evidence" value="ECO:0007669"/>
    <property type="project" value="InterPro"/>
</dbReference>
<organism evidence="6 7">
    <name type="scientific">Vitrella brassicaformis (strain CCMP3155)</name>
    <dbReference type="NCBI Taxonomy" id="1169540"/>
    <lineage>
        <taxon>Eukaryota</taxon>
        <taxon>Sar</taxon>
        <taxon>Alveolata</taxon>
        <taxon>Colpodellida</taxon>
        <taxon>Vitrellaceae</taxon>
        <taxon>Vitrella</taxon>
    </lineage>
</organism>
<dbReference type="OrthoDB" id="449210at2759"/>
<reference evidence="6 7" key="1">
    <citation type="submission" date="2014-11" db="EMBL/GenBank/DDBJ databases">
        <authorList>
            <person name="Zhu J."/>
            <person name="Qi W."/>
            <person name="Song R."/>
        </authorList>
    </citation>
    <scope>NUCLEOTIDE SEQUENCE [LARGE SCALE GENOMIC DNA]</scope>
</reference>
<dbReference type="STRING" id="1169540.A0A0G4H1N3"/>
<dbReference type="VEuPathDB" id="CryptoDB:Vbra_19286"/>
<feature type="domain" description="Clathrin adaptor alpha/beta/gamma-adaptin appendage Ig-like subdomain" evidence="5">
    <location>
        <begin position="808"/>
        <end position="927"/>
    </location>
</feature>
<keyword evidence="1" id="KW-0813">Transport</keyword>
<dbReference type="PhylomeDB" id="A0A0G4H1N3"/>
<dbReference type="Gene3D" id="2.60.40.1230">
    <property type="match status" value="1"/>
</dbReference>
<evidence type="ECO:0000256" key="1">
    <source>
        <dbReference type="ARBA" id="ARBA00022448"/>
    </source>
</evidence>
<evidence type="ECO:0000256" key="3">
    <source>
        <dbReference type="SAM" id="Coils"/>
    </source>
</evidence>
<dbReference type="SUPFAM" id="SSF49348">
    <property type="entry name" value="Clathrin adaptor appendage domain"/>
    <property type="match status" value="1"/>
</dbReference>
<name>A0A0G4H1N3_VITBC</name>
<dbReference type="GO" id="GO:0006886">
    <property type="term" value="P:intracellular protein transport"/>
    <property type="evidence" value="ECO:0007669"/>
    <property type="project" value="InterPro"/>
</dbReference>
<dbReference type="InterPro" id="IPR012295">
    <property type="entry name" value="TBP_dom_sf"/>
</dbReference>
<dbReference type="AlphaFoldDB" id="A0A0G4H1N3"/>
<evidence type="ECO:0000256" key="2">
    <source>
        <dbReference type="ARBA" id="ARBA00022927"/>
    </source>
</evidence>
<feature type="compositionally biased region" description="Pro residues" evidence="4">
    <location>
        <begin position="256"/>
        <end position="267"/>
    </location>
</feature>
<evidence type="ECO:0000313" key="6">
    <source>
        <dbReference type="EMBL" id="CEM37510.1"/>
    </source>
</evidence>
<feature type="coiled-coil region" evidence="3">
    <location>
        <begin position="544"/>
        <end position="689"/>
    </location>
</feature>
<dbReference type="GO" id="GO:0016192">
    <property type="term" value="P:vesicle-mediated transport"/>
    <property type="evidence" value="ECO:0007669"/>
    <property type="project" value="InterPro"/>
</dbReference>
<dbReference type="SMART" id="SM00809">
    <property type="entry name" value="Alpha_adaptinC2"/>
    <property type="match status" value="1"/>
</dbReference>